<feature type="region of interest" description="Disordered" evidence="1">
    <location>
        <begin position="33"/>
        <end position="61"/>
    </location>
</feature>
<dbReference type="OrthoDB" id="10607319at2759"/>
<gene>
    <name evidence="2" type="ORF">LSUB1_G007309</name>
</gene>
<evidence type="ECO:0000313" key="3">
    <source>
        <dbReference type="Proteomes" id="UP000462212"/>
    </source>
</evidence>
<reference evidence="2 3" key="1">
    <citation type="submission" date="2018-05" db="EMBL/GenBank/DDBJ databases">
        <title>Genome sequencing and assembly of the regulated plant pathogen Lachnellula willkommii and related sister species for the development of diagnostic species identification markers.</title>
        <authorList>
            <person name="Giroux E."/>
            <person name="Bilodeau G."/>
        </authorList>
    </citation>
    <scope>NUCLEOTIDE SEQUENCE [LARGE SCALE GENOMIC DNA]</scope>
    <source>
        <strain evidence="2 3">CBS 197.66</strain>
    </source>
</reference>
<dbReference type="EMBL" id="QGMJ01000486">
    <property type="protein sequence ID" value="TVY35814.1"/>
    <property type="molecule type" value="Genomic_DNA"/>
</dbReference>
<sequence length="61" mass="6530">MTPVEDSTVGSDDEGLGGYGFFDAGMLLQALKARGEGPGDDAKAPEARRREIGKKLRLSEY</sequence>
<organism evidence="2 3">
    <name type="scientific">Lachnellula subtilissima</name>
    <dbReference type="NCBI Taxonomy" id="602034"/>
    <lineage>
        <taxon>Eukaryota</taxon>
        <taxon>Fungi</taxon>
        <taxon>Dikarya</taxon>
        <taxon>Ascomycota</taxon>
        <taxon>Pezizomycotina</taxon>
        <taxon>Leotiomycetes</taxon>
        <taxon>Helotiales</taxon>
        <taxon>Lachnaceae</taxon>
        <taxon>Lachnellula</taxon>
    </lineage>
</organism>
<keyword evidence="3" id="KW-1185">Reference proteome</keyword>
<evidence type="ECO:0000313" key="2">
    <source>
        <dbReference type="EMBL" id="TVY35814.1"/>
    </source>
</evidence>
<comment type="caution">
    <text evidence="2">The sequence shown here is derived from an EMBL/GenBank/DDBJ whole genome shotgun (WGS) entry which is preliminary data.</text>
</comment>
<proteinExistence type="predicted"/>
<dbReference type="Proteomes" id="UP000462212">
    <property type="component" value="Unassembled WGS sequence"/>
</dbReference>
<dbReference type="AlphaFoldDB" id="A0A8H8RHZ3"/>
<protein>
    <submittedName>
        <fullName evidence="2">Uncharacterized protein</fullName>
    </submittedName>
</protein>
<name>A0A8H8RHZ3_9HELO</name>
<accession>A0A8H8RHZ3</accession>
<evidence type="ECO:0000256" key="1">
    <source>
        <dbReference type="SAM" id="MobiDB-lite"/>
    </source>
</evidence>